<proteinExistence type="predicted"/>
<accession>A0A0G0D7U6</accession>
<evidence type="ECO:0000313" key="2">
    <source>
        <dbReference type="Proteomes" id="UP000034927"/>
    </source>
</evidence>
<dbReference type="InterPro" id="IPR043519">
    <property type="entry name" value="NT_sf"/>
</dbReference>
<name>A0A0G0D7U6_9BACT</name>
<dbReference type="SUPFAM" id="SSF81301">
    <property type="entry name" value="Nucleotidyltransferase"/>
    <property type="match status" value="1"/>
</dbReference>
<dbReference type="Proteomes" id="UP000034927">
    <property type="component" value="Unassembled WGS sequence"/>
</dbReference>
<sequence length="312" mass="37224">MDLKQSIIKTLSYFDLFEYPLTKEELFRFLYVGGTGEKMSYVEFCERLEQLPFKNHFGYYFLPGRENIVELRRQRLMYNEHKLRLAERAVKMIRSVPFLRAVFVCNSVGAGTAKHGSDVDFFIITAPNRIWLVRFFTNLILRLFGLRTYGNKSANRICLSFFVDTEHLDLANWKIADDDIFLIYWLYQLVPVFDPDNWREKILSNNLWTKNFLPNAASQLPEDYINKVLPTQLSSGWQKIWERMWQGGYGDFLEKQARDWQMMKLKFSIKEKASSNDKSVVLDKGVIKLHENDRREFYRKEWLEKLQNEKNN</sequence>
<evidence type="ECO:0008006" key="3">
    <source>
        <dbReference type="Google" id="ProtNLM"/>
    </source>
</evidence>
<protein>
    <recommendedName>
        <fullName evidence="3">Polymerase nucleotidyl transferase domain-containing protein</fullName>
    </recommendedName>
</protein>
<gene>
    <name evidence="1" type="ORF">UR53_C0003G0022</name>
</gene>
<comment type="caution">
    <text evidence="1">The sequence shown here is derived from an EMBL/GenBank/DDBJ whole genome shotgun (WGS) entry which is preliminary data.</text>
</comment>
<evidence type="ECO:0000313" key="1">
    <source>
        <dbReference type="EMBL" id="KKP59360.1"/>
    </source>
</evidence>
<organism evidence="1 2">
    <name type="scientific">Candidatus Magasanikbacteria bacterium GW2011_GWC2_34_16</name>
    <dbReference type="NCBI Taxonomy" id="1619045"/>
    <lineage>
        <taxon>Bacteria</taxon>
        <taxon>Candidatus Magasanikiibacteriota</taxon>
    </lineage>
</organism>
<reference evidence="1 2" key="1">
    <citation type="journal article" date="2015" name="Nature">
        <title>rRNA introns, odd ribosomes, and small enigmatic genomes across a large radiation of phyla.</title>
        <authorList>
            <person name="Brown C.T."/>
            <person name="Hug L.A."/>
            <person name="Thomas B.C."/>
            <person name="Sharon I."/>
            <person name="Castelle C.J."/>
            <person name="Singh A."/>
            <person name="Wilkins M.J."/>
            <person name="Williams K.H."/>
            <person name="Banfield J.F."/>
        </authorList>
    </citation>
    <scope>NUCLEOTIDE SEQUENCE [LARGE SCALE GENOMIC DNA]</scope>
</reference>
<dbReference type="EMBL" id="LBPO01000003">
    <property type="protein sequence ID" value="KKP59360.1"/>
    <property type="molecule type" value="Genomic_DNA"/>
</dbReference>
<dbReference type="AlphaFoldDB" id="A0A0G0D7U6"/>